<proteinExistence type="predicted"/>
<dbReference type="Proteomes" id="UP000663836">
    <property type="component" value="Unassembled WGS sequence"/>
</dbReference>
<accession>A0A818PK91</accession>
<feature type="non-terminal residue" evidence="1">
    <location>
        <position position="49"/>
    </location>
</feature>
<protein>
    <submittedName>
        <fullName evidence="1">Uncharacterized protein</fullName>
    </submittedName>
</protein>
<gene>
    <name evidence="1" type="ORF">JBS370_LOCUS4789</name>
</gene>
<dbReference type="AlphaFoldDB" id="A0A818PK91"/>
<evidence type="ECO:0000313" key="2">
    <source>
        <dbReference type="Proteomes" id="UP000663836"/>
    </source>
</evidence>
<dbReference type="EMBL" id="CAJOBD010000235">
    <property type="protein sequence ID" value="CAF3621126.1"/>
    <property type="molecule type" value="Genomic_DNA"/>
</dbReference>
<evidence type="ECO:0000313" key="1">
    <source>
        <dbReference type="EMBL" id="CAF3621126.1"/>
    </source>
</evidence>
<reference evidence="1" key="1">
    <citation type="submission" date="2021-02" db="EMBL/GenBank/DDBJ databases">
        <authorList>
            <person name="Nowell W R."/>
        </authorList>
    </citation>
    <scope>NUCLEOTIDE SEQUENCE</scope>
</reference>
<comment type="caution">
    <text evidence="1">The sequence shown here is derived from an EMBL/GenBank/DDBJ whole genome shotgun (WGS) entry which is preliminary data.</text>
</comment>
<name>A0A818PK91_9BILA</name>
<organism evidence="1 2">
    <name type="scientific">Rotaria sordida</name>
    <dbReference type="NCBI Taxonomy" id="392033"/>
    <lineage>
        <taxon>Eukaryota</taxon>
        <taxon>Metazoa</taxon>
        <taxon>Spiralia</taxon>
        <taxon>Gnathifera</taxon>
        <taxon>Rotifera</taxon>
        <taxon>Eurotatoria</taxon>
        <taxon>Bdelloidea</taxon>
        <taxon>Philodinida</taxon>
        <taxon>Philodinidae</taxon>
        <taxon>Rotaria</taxon>
    </lineage>
</organism>
<sequence length="49" mass="5728">MIPTTLKTIFIDGDLDDSSFLIDVQHPYRDKDFLLTNQFDEAEDDVHDQ</sequence>